<protein>
    <recommendedName>
        <fullName evidence="21">Cysteine-rich receptor-like protein kinase 25</fullName>
    </recommendedName>
</protein>
<evidence type="ECO:0000256" key="12">
    <source>
        <dbReference type="ARBA" id="ARBA00023170"/>
    </source>
</evidence>
<keyword evidence="5 16" id="KW-0732">Signal</keyword>
<dbReference type="PROSITE" id="PS50011">
    <property type="entry name" value="PROTEIN_KINASE_DOM"/>
    <property type="match status" value="1"/>
</dbReference>
<sequence>MCSKNMKTDKDLLSAMLLLLPSLVLLLTPVTADPLGKVRSNKTYTPNSPFENNLKGLLQSLSSNTHLTGFNSASVGSNTNQVHGRALCRGDVAAQDCKNCVENASQEIMKVCKSEEAIIWYEFCQVQYSYQMFSVMVYTGKYPDSNSQKKNVSDPGHFYSFQKDLMGNLTNDAAFDHAKLMFAVGETKLSRNLTIYGLVQCTRDQPGGFCSNCLMSAFGDLSGCCKTHEGGTILRSCNMRFEVHRFYTVPTVNDEEKSQHTLLHDLVTPTTVAMIQEGSLLGPQELPFMDFATVKAATDNISDSNKLGQGGFGTVFKGVLPNGNEIAVKRLSRKSWQGAEEVKNEIILIAKLQHRNLVRFLGCGIEGDEKLLRYEFMPNKSLDIFIFDEDKELQFNWETRHNIINGIARGLLYLYEDSRLKIIHRDLKPNNVLLDHDMVAKISDFGMARIFCEKQNAANTRRIVGT</sequence>
<evidence type="ECO:0000256" key="5">
    <source>
        <dbReference type="ARBA" id="ARBA00022729"/>
    </source>
</evidence>
<keyword evidence="9 14" id="KW-0067">ATP-binding</keyword>
<evidence type="ECO:0000256" key="2">
    <source>
        <dbReference type="ARBA" id="ARBA00022527"/>
    </source>
</evidence>
<feature type="signal peptide" evidence="16">
    <location>
        <begin position="1"/>
        <end position="32"/>
    </location>
</feature>
<keyword evidence="4" id="KW-0812">Transmembrane</keyword>
<evidence type="ECO:0000256" key="13">
    <source>
        <dbReference type="ARBA" id="ARBA00023180"/>
    </source>
</evidence>
<dbReference type="Pfam" id="PF01657">
    <property type="entry name" value="Stress-antifung"/>
    <property type="match status" value="2"/>
</dbReference>
<keyword evidence="3" id="KW-0808">Transferase</keyword>
<evidence type="ECO:0000313" key="19">
    <source>
        <dbReference type="EMBL" id="WJZ95782.1"/>
    </source>
</evidence>
<keyword evidence="11" id="KW-0472">Membrane</keyword>
<dbReference type="Gene3D" id="1.10.510.10">
    <property type="entry name" value="Transferase(Phosphotransferase) domain 1"/>
    <property type="match status" value="1"/>
</dbReference>
<dbReference type="PROSITE" id="PS00107">
    <property type="entry name" value="PROTEIN_KINASE_ATP"/>
    <property type="match status" value="1"/>
</dbReference>
<dbReference type="Pfam" id="PF00069">
    <property type="entry name" value="Pkinase"/>
    <property type="match status" value="1"/>
</dbReference>
<dbReference type="Proteomes" id="UP001227230">
    <property type="component" value="Chromosome 10"/>
</dbReference>
<proteinExistence type="inferred from homology"/>
<keyword evidence="2 15" id="KW-0723">Serine/threonine-protein kinase</keyword>
<dbReference type="InterPro" id="IPR017441">
    <property type="entry name" value="Protein_kinase_ATP_BS"/>
</dbReference>
<gene>
    <name evidence="19" type="ORF">VitviT2T_014522</name>
</gene>
<evidence type="ECO:0000256" key="1">
    <source>
        <dbReference type="ARBA" id="ARBA00004167"/>
    </source>
</evidence>
<keyword evidence="10" id="KW-1133">Transmembrane helix</keyword>
<evidence type="ECO:0000256" key="14">
    <source>
        <dbReference type="PROSITE-ProRule" id="PRU10141"/>
    </source>
</evidence>
<dbReference type="InterPro" id="IPR002902">
    <property type="entry name" value="GNK2"/>
</dbReference>
<evidence type="ECO:0000256" key="9">
    <source>
        <dbReference type="ARBA" id="ARBA00022840"/>
    </source>
</evidence>
<evidence type="ECO:0000256" key="11">
    <source>
        <dbReference type="ARBA" id="ARBA00023136"/>
    </source>
</evidence>
<evidence type="ECO:0000256" key="15">
    <source>
        <dbReference type="RuleBase" id="RU000304"/>
    </source>
</evidence>
<dbReference type="SUPFAM" id="SSF56112">
    <property type="entry name" value="Protein kinase-like (PK-like)"/>
    <property type="match status" value="1"/>
</dbReference>
<dbReference type="CDD" id="cd23509">
    <property type="entry name" value="Gnk2-like"/>
    <property type="match status" value="2"/>
</dbReference>
<keyword evidence="12" id="KW-0675">Receptor</keyword>
<keyword evidence="13" id="KW-0325">Glycoprotein</keyword>
<evidence type="ECO:0000259" key="17">
    <source>
        <dbReference type="PROSITE" id="PS50011"/>
    </source>
</evidence>
<feature type="domain" description="Gnk2-homologous" evidence="18">
    <location>
        <begin position="140"/>
        <end position="246"/>
    </location>
</feature>
<evidence type="ECO:0000256" key="7">
    <source>
        <dbReference type="ARBA" id="ARBA00022741"/>
    </source>
</evidence>
<dbReference type="PANTHER" id="PTHR27002">
    <property type="entry name" value="RECEPTOR-LIKE SERINE/THREONINE-PROTEIN KINASE SD1-8"/>
    <property type="match status" value="1"/>
</dbReference>
<dbReference type="InterPro" id="IPR038408">
    <property type="entry name" value="GNK2_sf"/>
</dbReference>
<dbReference type="Gene3D" id="3.30.200.20">
    <property type="entry name" value="Phosphorylase Kinase, domain 1"/>
    <property type="match status" value="1"/>
</dbReference>
<accession>A0ABY9CMF3</accession>
<evidence type="ECO:0000256" key="16">
    <source>
        <dbReference type="SAM" id="SignalP"/>
    </source>
</evidence>
<comment type="similarity">
    <text evidence="15">Belongs to the protein kinase superfamily.</text>
</comment>
<feature type="chain" id="PRO_5046684056" description="Cysteine-rich receptor-like protein kinase 25" evidence="16">
    <location>
        <begin position="33"/>
        <end position="466"/>
    </location>
</feature>
<evidence type="ECO:0008006" key="21">
    <source>
        <dbReference type="Google" id="ProtNLM"/>
    </source>
</evidence>
<evidence type="ECO:0000256" key="6">
    <source>
        <dbReference type="ARBA" id="ARBA00022737"/>
    </source>
</evidence>
<organism evidence="19 20">
    <name type="scientific">Vitis vinifera</name>
    <name type="common">Grape</name>
    <dbReference type="NCBI Taxonomy" id="29760"/>
    <lineage>
        <taxon>Eukaryota</taxon>
        <taxon>Viridiplantae</taxon>
        <taxon>Streptophyta</taxon>
        <taxon>Embryophyta</taxon>
        <taxon>Tracheophyta</taxon>
        <taxon>Spermatophyta</taxon>
        <taxon>Magnoliopsida</taxon>
        <taxon>eudicotyledons</taxon>
        <taxon>Gunneridae</taxon>
        <taxon>Pentapetalae</taxon>
        <taxon>rosids</taxon>
        <taxon>Vitales</taxon>
        <taxon>Vitaceae</taxon>
        <taxon>Viteae</taxon>
        <taxon>Vitis</taxon>
    </lineage>
</organism>
<keyword evidence="20" id="KW-1185">Reference proteome</keyword>
<dbReference type="PANTHER" id="PTHR27002:SF123">
    <property type="entry name" value="CYSTEINE-RICH RECEPTOR-LIKE PROTEIN KINASE 45"/>
    <property type="match status" value="1"/>
</dbReference>
<dbReference type="InterPro" id="IPR000719">
    <property type="entry name" value="Prot_kinase_dom"/>
</dbReference>
<name>A0ABY9CMF3_VITVI</name>
<comment type="subcellular location">
    <subcellularLocation>
        <location evidence="1">Membrane</location>
        <topology evidence="1">Single-pass membrane protein</topology>
    </subcellularLocation>
</comment>
<keyword evidence="8" id="KW-0418">Kinase</keyword>
<feature type="domain" description="Protein kinase" evidence="17">
    <location>
        <begin position="301"/>
        <end position="466"/>
    </location>
</feature>
<evidence type="ECO:0000256" key="4">
    <source>
        <dbReference type="ARBA" id="ARBA00022692"/>
    </source>
</evidence>
<evidence type="ECO:0000256" key="10">
    <source>
        <dbReference type="ARBA" id="ARBA00022989"/>
    </source>
</evidence>
<evidence type="ECO:0000256" key="3">
    <source>
        <dbReference type="ARBA" id="ARBA00022679"/>
    </source>
</evidence>
<evidence type="ECO:0000259" key="18">
    <source>
        <dbReference type="PROSITE" id="PS51473"/>
    </source>
</evidence>
<reference evidence="19 20" key="1">
    <citation type="journal article" date="2023" name="Hortic Res">
        <title>The complete reference genome for grapevine (Vitis vinifera L.) genetics and breeding.</title>
        <authorList>
            <person name="Shi X."/>
            <person name="Cao S."/>
            <person name="Wang X."/>
            <person name="Huang S."/>
            <person name="Wang Y."/>
            <person name="Liu Z."/>
            <person name="Liu W."/>
            <person name="Leng X."/>
            <person name="Peng Y."/>
            <person name="Wang N."/>
            <person name="Wang Y."/>
            <person name="Ma Z."/>
            <person name="Xu X."/>
            <person name="Zhang F."/>
            <person name="Xue H."/>
            <person name="Zhong H."/>
            <person name="Wang Y."/>
            <person name="Zhang K."/>
            <person name="Velt A."/>
            <person name="Avia K."/>
            <person name="Holtgrawe D."/>
            <person name="Grimplet J."/>
            <person name="Matus J.T."/>
            <person name="Ware D."/>
            <person name="Wu X."/>
            <person name="Wang H."/>
            <person name="Liu C."/>
            <person name="Fang Y."/>
            <person name="Rustenholz C."/>
            <person name="Cheng Z."/>
            <person name="Xiao H."/>
            <person name="Zhou Y."/>
        </authorList>
    </citation>
    <scope>NUCLEOTIDE SEQUENCE [LARGE SCALE GENOMIC DNA]</scope>
    <source>
        <strain evidence="20">cv. Pinot noir / PN40024</strain>
        <tissue evidence="19">Leaf</tissue>
    </source>
</reference>
<dbReference type="EMBL" id="CP126657">
    <property type="protein sequence ID" value="WJZ95782.1"/>
    <property type="molecule type" value="Genomic_DNA"/>
</dbReference>
<dbReference type="PROSITE" id="PS51473">
    <property type="entry name" value="GNK2"/>
    <property type="match status" value="2"/>
</dbReference>
<evidence type="ECO:0000313" key="20">
    <source>
        <dbReference type="Proteomes" id="UP001227230"/>
    </source>
</evidence>
<dbReference type="SMART" id="SM00220">
    <property type="entry name" value="S_TKc"/>
    <property type="match status" value="1"/>
</dbReference>
<keyword evidence="6" id="KW-0677">Repeat</keyword>
<dbReference type="InterPro" id="IPR008271">
    <property type="entry name" value="Ser/Thr_kinase_AS"/>
</dbReference>
<evidence type="ECO:0000256" key="8">
    <source>
        <dbReference type="ARBA" id="ARBA00022777"/>
    </source>
</evidence>
<feature type="binding site" evidence="14">
    <location>
        <position position="329"/>
    </location>
    <ligand>
        <name>ATP</name>
        <dbReference type="ChEBI" id="CHEBI:30616"/>
    </ligand>
</feature>
<feature type="domain" description="Gnk2-homologous" evidence="18">
    <location>
        <begin position="32"/>
        <end position="133"/>
    </location>
</feature>
<dbReference type="InterPro" id="IPR011009">
    <property type="entry name" value="Kinase-like_dom_sf"/>
</dbReference>
<dbReference type="Gene3D" id="3.30.430.20">
    <property type="entry name" value="Gnk2 domain, C-X8-C-X2-C motif"/>
    <property type="match status" value="2"/>
</dbReference>
<dbReference type="PROSITE" id="PS00108">
    <property type="entry name" value="PROTEIN_KINASE_ST"/>
    <property type="match status" value="1"/>
</dbReference>
<keyword evidence="7 14" id="KW-0547">Nucleotide-binding</keyword>